<gene>
    <name evidence="1" type="ORF">FJR48_05280</name>
</gene>
<protein>
    <submittedName>
        <fullName evidence="1">Uncharacterized protein</fullName>
    </submittedName>
</protein>
<accession>A0A5P8P0Q8</accession>
<name>A0A5P8P0Q8_9BACT</name>
<dbReference type="AlphaFoldDB" id="A0A5P8P0Q8"/>
<dbReference type="Proteomes" id="UP000326944">
    <property type="component" value="Chromosome"/>
</dbReference>
<sequence>MDKEKIVIPRGSLDFYKYEKDGLIYYEFNATRCSPPEPMVNAIAGLSMLKEKNERLVGFFFHVPSPLFGRIGNEFVYEIDEMDNGDVRVEFQLA</sequence>
<dbReference type="RefSeq" id="WP_152307110.1">
    <property type="nucleotide sequence ID" value="NZ_CP043617.1"/>
</dbReference>
<dbReference type="EMBL" id="CP043617">
    <property type="protein sequence ID" value="QFR49167.1"/>
    <property type="molecule type" value="Genomic_DNA"/>
</dbReference>
<evidence type="ECO:0000313" key="2">
    <source>
        <dbReference type="Proteomes" id="UP000326944"/>
    </source>
</evidence>
<evidence type="ECO:0000313" key="1">
    <source>
        <dbReference type="EMBL" id="QFR49167.1"/>
    </source>
</evidence>
<dbReference type="OrthoDB" id="14666at2"/>
<keyword evidence="2" id="KW-1185">Reference proteome</keyword>
<organism evidence="1 2">
    <name type="scientific">Sulfurimonas lithotrophica</name>
    <dbReference type="NCBI Taxonomy" id="2590022"/>
    <lineage>
        <taxon>Bacteria</taxon>
        <taxon>Pseudomonadati</taxon>
        <taxon>Campylobacterota</taxon>
        <taxon>Epsilonproteobacteria</taxon>
        <taxon>Campylobacterales</taxon>
        <taxon>Sulfurimonadaceae</taxon>
        <taxon>Sulfurimonas</taxon>
    </lineage>
</organism>
<proteinExistence type="predicted"/>
<reference evidence="1 2" key="1">
    <citation type="submission" date="2019-09" db="EMBL/GenBank/DDBJ databases">
        <title>Sulfurimonas gotlandica sp. nov., a chemoautotrophic and psychrotolerant epsilonproteobacterium isolated from a pelagic redoxcline, and an emended description of the genus Sulfurimonas.</title>
        <authorList>
            <person name="Wang S."/>
            <person name="Jiang L."/>
            <person name="Shao S."/>
        </authorList>
    </citation>
    <scope>NUCLEOTIDE SEQUENCE [LARGE SCALE GENOMIC DNA]</scope>
    <source>
        <strain evidence="1 2">GYSZ_1</strain>
    </source>
</reference>
<dbReference type="KEGG" id="sulg:FJR48_05280"/>